<protein>
    <submittedName>
        <fullName evidence="6">LysR family transcriptional regulator</fullName>
    </submittedName>
</protein>
<dbReference type="RefSeq" id="WP_054735176.1">
    <property type="nucleotide sequence ID" value="NZ_AYZM01000003.1"/>
</dbReference>
<name>A0A0R2FH68_9LACO</name>
<dbReference type="PANTHER" id="PTHR30419">
    <property type="entry name" value="HTH-TYPE TRANSCRIPTIONAL REGULATOR YBHD"/>
    <property type="match status" value="1"/>
</dbReference>
<dbReference type="GO" id="GO:0003700">
    <property type="term" value="F:DNA-binding transcription factor activity"/>
    <property type="evidence" value="ECO:0007669"/>
    <property type="project" value="InterPro"/>
</dbReference>
<dbReference type="Pfam" id="PF00126">
    <property type="entry name" value="HTH_1"/>
    <property type="match status" value="1"/>
</dbReference>
<dbReference type="InterPro" id="IPR005119">
    <property type="entry name" value="LysR_subst-bd"/>
</dbReference>
<dbReference type="Gene3D" id="3.40.190.290">
    <property type="match status" value="1"/>
</dbReference>
<dbReference type="GO" id="GO:0005829">
    <property type="term" value="C:cytosol"/>
    <property type="evidence" value="ECO:0007669"/>
    <property type="project" value="TreeGrafter"/>
</dbReference>
<dbReference type="CDD" id="cd05466">
    <property type="entry name" value="PBP2_LTTR_substrate"/>
    <property type="match status" value="1"/>
</dbReference>
<dbReference type="AlphaFoldDB" id="A0A0R2FH68"/>
<keyword evidence="4" id="KW-0804">Transcription</keyword>
<comment type="similarity">
    <text evidence="1">Belongs to the LysR transcriptional regulatory family.</text>
</comment>
<dbReference type="SUPFAM" id="SSF53850">
    <property type="entry name" value="Periplasmic binding protein-like II"/>
    <property type="match status" value="1"/>
</dbReference>
<evidence type="ECO:0000313" key="7">
    <source>
        <dbReference type="Proteomes" id="UP000051442"/>
    </source>
</evidence>
<dbReference type="InterPro" id="IPR036390">
    <property type="entry name" value="WH_DNA-bd_sf"/>
</dbReference>
<keyword evidence="3" id="KW-0238">DNA-binding</keyword>
<dbReference type="InterPro" id="IPR036388">
    <property type="entry name" value="WH-like_DNA-bd_sf"/>
</dbReference>
<dbReference type="PATRIC" id="fig|1423804.4.peg.3314"/>
<dbReference type="InterPro" id="IPR000847">
    <property type="entry name" value="LysR_HTH_N"/>
</dbReference>
<evidence type="ECO:0000256" key="2">
    <source>
        <dbReference type="ARBA" id="ARBA00023015"/>
    </source>
</evidence>
<dbReference type="FunFam" id="1.10.10.10:FF:000001">
    <property type="entry name" value="LysR family transcriptional regulator"/>
    <property type="match status" value="1"/>
</dbReference>
<proteinExistence type="inferred from homology"/>
<dbReference type="EMBL" id="AYZM01000003">
    <property type="protein sequence ID" value="KRN26939.1"/>
    <property type="molecule type" value="Genomic_DNA"/>
</dbReference>
<sequence length="289" mass="32741">MDIRVLNYFLLTAREENITRAAERLHLTQPTLSRQLKALELELGVSLFERHHHSVSLTNEGLLFRRRAQDIVDMATRAKDEVQSASEITGEIAIGCSELQSMAELAQIMGAFQRQHPLVRFALHSGNNEDIKTWLEQGIIDLGLLIEPVDATRYESVRLHQKETWGILAHEDSPFANYDAIHPGDLVGTPVITILDTVVQKELARWSGKYAKHMGNWARYNLLYNAAMLAQQNCGVVICLQLNQQFEHLRFIPLEPQLTLNSIVAWRGQQPHSKATKAFIDTLQTSAMQ</sequence>
<organism evidence="6 7">
    <name type="scientific">Secundilactobacillus similis DSM 23365 = JCM 2765</name>
    <dbReference type="NCBI Taxonomy" id="1423804"/>
    <lineage>
        <taxon>Bacteria</taxon>
        <taxon>Bacillati</taxon>
        <taxon>Bacillota</taxon>
        <taxon>Bacilli</taxon>
        <taxon>Lactobacillales</taxon>
        <taxon>Lactobacillaceae</taxon>
        <taxon>Secundilactobacillus</taxon>
    </lineage>
</organism>
<dbReference type="STRING" id="1423804.FD14_GL003080"/>
<reference evidence="6 7" key="1">
    <citation type="journal article" date="2015" name="Genome Announc.">
        <title>Expanding the biotechnology potential of lactobacilli through comparative genomics of 213 strains and associated genera.</title>
        <authorList>
            <person name="Sun Z."/>
            <person name="Harris H.M."/>
            <person name="McCann A."/>
            <person name="Guo C."/>
            <person name="Argimon S."/>
            <person name="Zhang W."/>
            <person name="Yang X."/>
            <person name="Jeffery I.B."/>
            <person name="Cooney J.C."/>
            <person name="Kagawa T.F."/>
            <person name="Liu W."/>
            <person name="Song Y."/>
            <person name="Salvetti E."/>
            <person name="Wrobel A."/>
            <person name="Rasinkangas P."/>
            <person name="Parkhill J."/>
            <person name="Rea M.C."/>
            <person name="O'Sullivan O."/>
            <person name="Ritari J."/>
            <person name="Douillard F.P."/>
            <person name="Paul Ross R."/>
            <person name="Yang R."/>
            <person name="Briner A.E."/>
            <person name="Felis G.E."/>
            <person name="de Vos W.M."/>
            <person name="Barrangou R."/>
            <person name="Klaenhammer T.R."/>
            <person name="Caufield P.W."/>
            <person name="Cui Y."/>
            <person name="Zhang H."/>
            <person name="O'Toole P.W."/>
        </authorList>
    </citation>
    <scope>NUCLEOTIDE SEQUENCE [LARGE SCALE GENOMIC DNA]</scope>
    <source>
        <strain evidence="6 7">DSM 23365</strain>
    </source>
</reference>
<dbReference type="Gene3D" id="1.10.10.10">
    <property type="entry name" value="Winged helix-like DNA-binding domain superfamily/Winged helix DNA-binding domain"/>
    <property type="match status" value="1"/>
</dbReference>
<evidence type="ECO:0000256" key="1">
    <source>
        <dbReference type="ARBA" id="ARBA00009437"/>
    </source>
</evidence>
<dbReference type="GO" id="GO:0003677">
    <property type="term" value="F:DNA binding"/>
    <property type="evidence" value="ECO:0007669"/>
    <property type="project" value="UniProtKB-KW"/>
</dbReference>
<evidence type="ECO:0000259" key="5">
    <source>
        <dbReference type="PROSITE" id="PS50931"/>
    </source>
</evidence>
<evidence type="ECO:0000313" key="6">
    <source>
        <dbReference type="EMBL" id="KRN26939.1"/>
    </source>
</evidence>
<evidence type="ECO:0000256" key="4">
    <source>
        <dbReference type="ARBA" id="ARBA00023163"/>
    </source>
</evidence>
<dbReference type="InterPro" id="IPR050950">
    <property type="entry name" value="HTH-type_LysR_regulators"/>
</dbReference>
<dbReference type="OrthoDB" id="9803735at2"/>
<gene>
    <name evidence="6" type="ORF">FD14_GL003080</name>
</gene>
<comment type="caution">
    <text evidence="6">The sequence shown here is derived from an EMBL/GenBank/DDBJ whole genome shotgun (WGS) entry which is preliminary data.</text>
</comment>
<accession>A0A0R2FH68</accession>
<keyword evidence="7" id="KW-1185">Reference proteome</keyword>
<dbReference type="SUPFAM" id="SSF46785">
    <property type="entry name" value="Winged helix' DNA-binding domain"/>
    <property type="match status" value="1"/>
</dbReference>
<dbReference type="PANTHER" id="PTHR30419:SF8">
    <property type="entry name" value="NITROGEN ASSIMILATION TRANSCRIPTIONAL ACTIVATOR-RELATED"/>
    <property type="match status" value="1"/>
</dbReference>
<keyword evidence="2" id="KW-0805">Transcription regulation</keyword>
<dbReference type="Proteomes" id="UP000051442">
    <property type="component" value="Unassembled WGS sequence"/>
</dbReference>
<dbReference type="PROSITE" id="PS50931">
    <property type="entry name" value="HTH_LYSR"/>
    <property type="match status" value="1"/>
</dbReference>
<evidence type="ECO:0000256" key="3">
    <source>
        <dbReference type="ARBA" id="ARBA00023125"/>
    </source>
</evidence>
<feature type="domain" description="HTH lysR-type" evidence="5">
    <location>
        <begin position="1"/>
        <end position="58"/>
    </location>
</feature>
<dbReference type="PRINTS" id="PR00039">
    <property type="entry name" value="HTHLYSR"/>
</dbReference>
<dbReference type="Pfam" id="PF03466">
    <property type="entry name" value="LysR_substrate"/>
    <property type="match status" value="1"/>
</dbReference>